<sequence length="230" mass="26097">MSGGAEEQWSWSERGAPILDQLGPVRTPRSSEHNRHIPVTAYSMTNARHLELESGLEHDLVRRVDRDPSVAWIVPQPFRLGWTEPKVGQHTPDLLTVHVDGRVTVWDARGADDQGSRFRVKAAITANECEAVGWRYQIFDGLGRIERLNLLWLHGFRRRPEWSDRYVSQIRLAVAGQPVPLGELFRLDDGSGGLKTVVWHLIWKGALSVDIRRPLTERTAVGLGREWAHV</sequence>
<organism evidence="1 2">
    <name type="scientific">Mycolicibacterium alvei</name>
    <dbReference type="NCBI Taxonomy" id="67081"/>
    <lineage>
        <taxon>Bacteria</taxon>
        <taxon>Bacillati</taxon>
        <taxon>Actinomycetota</taxon>
        <taxon>Actinomycetes</taxon>
        <taxon>Mycobacteriales</taxon>
        <taxon>Mycobacteriaceae</taxon>
        <taxon>Mycolicibacterium</taxon>
    </lineage>
</organism>
<name>A0A6N4UX77_9MYCO</name>
<dbReference type="NCBIfam" id="NF033179">
    <property type="entry name" value="TnsA_like_Actin"/>
    <property type="match status" value="1"/>
</dbReference>
<keyword evidence="2" id="KW-1185">Reference proteome</keyword>
<dbReference type="AlphaFoldDB" id="A0A6N4UX77"/>
<reference evidence="1 2" key="1">
    <citation type="journal article" date="2019" name="Emerg. Microbes Infect.">
        <title>Comprehensive subspecies identification of 175 nontuberculous mycobacteria species based on 7547 genomic profiles.</title>
        <authorList>
            <person name="Matsumoto Y."/>
            <person name="Kinjo T."/>
            <person name="Motooka D."/>
            <person name="Nabeya D."/>
            <person name="Jung N."/>
            <person name="Uechi K."/>
            <person name="Horii T."/>
            <person name="Iida T."/>
            <person name="Fujita J."/>
            <person name="Nakamura S."/>
        </authorList>
    </citation>
    <scope>NUCLEOTIDE SEQUENCE [LARGE SCALE GENOMIC DNA]</scope>
    <source>
        <strain evidence="1 2">JCM 12272</strain>
    </source>
</reference>
<dbReference type="InterPro" id="IPR048000">
    <property type="entry name" value="TnsA-like"/>
</dbReference>
<proteinExistence type="predicted"/>
<accession>A0A6N4UX77</accession>
<protein>
    <recommendedName>
        <fullName evidence="3">TnsA endonuclease N-terminal domain-containing protein</fullName>
    </recommendedName>
</protein>
<dbReference type="Proteomes" id="UP000466906">
    <property type="component" value="Chromosome"/>
</dbReference>
<evidence type="ECO:0008006" key="3">
    <source>
        <dbReference type="Google" id="ProtNLM"/>
    </source>
</evidence>
<evidence type="ECO:0000313" key="2">
    <source>
        <dbReference type="Proteomes" id="UP000466906"/>
    </source>
</evidence>
<gene>
    <name evidence="1" type="ORF">MALV_35580</name>
</gene>
<evidence type="ECO:0000313" key="1">
    <source>
        <dbReference type="EMBL" id="BBX28433.1"/>
    </source>
</evidence>
<dbReference type="EMBL" id="AP022565">
    <property type="protein sequence ID" value="BBX28433.1"/>
    <property type="molecule type" value="Genomic_DNA"/>
</dbReference>
<dbReference type="KEGG" id="malv:MALV_35580"/>